<evidence type="ECO:0000313" key="4">
    <source>
        <dbReference type="Proteomes" id="UP000654471"/>
    </source>
</evidence>
<dbReference type="PRINTS" id="PR00420">
    <property type="entry name" value="RNGMNOXGNASE"/>
</dbReference>
<comment type="caution">
    <text evidence="3">The sequence shown here is derived from an EMBL/GenBank/DDBJ whole genome shotgun (WGS) entry which is preliminary data.</text>
</comment>
<feature type="region of interest" description="Disordered" evidence="1">
    <location>
        <begin position="116"/>
        <end position="151"/>
    </location>
</feature>
<organism evidence="3 4">
    <name type="scientific">Streptomyces albospinus</name>
    <dbReference type="NCBI Taxonomy" id="285515"/>
    <lineage>
        <taxon>Bacteria</taxon>
        <taxon>Bacillati</taxon>
        <taxon>Actinomycetota</taxon>
        <taxon>Actinomycetes</taxon>
        <taxon>Kitasatosporales</taxon>
        <taxon>Streptomycetaceae</taxon>
        <taxon>Streptomyces</taxon>
    </lineage>
</organism>
<dbReference type="InterPro" id="IPR002938">
    <property type="entry name" value="FAD-bd"/>
</dbReference>
<dbReference type="Gene3D" id="3.50.50.60">
    <property type="entry name" value="FAD/NAD(P)-binding domain"/>
    <property type="match status" value="1"/>
</dbReference>
<evidence type="ECO:0000313" key="3">
    <source>
        <dbReference type="EMBL" id="GGU94268.1"/>
    </source>
</evidence>
<dbReference type="Proteomes" id="UP000654471">
    <property type="component" value="Unassembled WGS sequence"/>
</dbReference>
<sequence>MCYVDNGRGIRSNNPGARCVICVPFGPVVMRRAACRPDISARPSRGSAIAGADVGAHLPRRLSRSGDATRQAERYRIARVLPAGDAAHFPPPTGGQGLNLGVQATFNLRLETDRHGERLGAGGAAGRLPRRTTPGGRPRPARSPTAGLPSS</sequence>
<feature type="compositionally biased region" description="Low complexity" evidence="1">
    <location>
        <begin position="131"/>
        <end position="151"/>
    </location>
</feature>
<protein>
    <recommendedName>
        <fullName evidence="2">FAD-binding domain-containing protein</fullName>
    </recommendedName>
</protein>
<dbReference type="SUPFAM" id="SSF51905">
    <property type="entry name" value="FAD/NAD(P)-binding domain"/>
    <property type="match status" value="1"/>
</dbReference>
<accession>A0ABQ2VKP0</accession>
<evidence type="ECO:0000259" key="2">
    <source>
        <dbReference type="Pfam" id="PF01494"/>
    </source>
</evidence>
<dbReference type="Gene3D" id="3.30.70.2450">
    <property type="match status" value="1"/>
</dbReference>
<dbReference type="EMBL" id="BMRP01000045">
    <property type="protein sequence ID" value="GGU94268.1"/>
    <property type="molecule type" value="Genomic_DNA"/>
</dbReference>
<proteinExistence type="predicted"/>
<feature type="domain" description="FAD-binding" evidence="2">
    <location>
        <begin position="47"/>
        <end position="108"/>
    </location>
</feature>
<dbReference type="Pfam" id="PF01494">
    <property type="entry name" value="FAD_binding_3"/>
    <property type="match status" value="1"/>
</dbReference>
<gene>
    <name evidence="3" type="ORF">GCM10010211_71680</name>
</gene>
<dbReference type="InterPro" id="IPR036188">
    <property type="entry name" value="FAD/NAD-bd_sf"/>
</dbReference>
<name>A0ABQ2VKP0_9ACTN</name>
<reference evidence="4" key="1">
    <citation type="journal article" date="2019" name="Int. J. Syst. Evol. Microbiol.">
        <title>The Global Catalogue of Microorganisms (GCM) 10K type strain sequencing project: providing services to taxonomists for standard genome sequencing and annotation.</title>
        <authorList>
            <consortium name="The Broad Institute Genomics Platform"/>
            <consortium name="The Broad Institute Genome Sequencing Center for Infectious Disease"/>
            <person name="Wu L."/>
            <person name="Ma J."/>
        </authorList>
    </citation>
    <scope>NUCLEOTIDE SEQUENCE [LARGE SCALE GENOMIC DNA]</scope>
    <source>
        <strain evidence="4">JCM 3399</strain>
    </source>
</reference>
<evidence type="ECO:0000256" key="1">
    <source>
        <dbReference type="SAM" id="MobiDB-lite"/>
    </source>
</evidence>
<keyword evidence="4" id="KW-1185">Reference proteome</keyword>